<dbReference type="Proteomes" id="UP000049855">
    <property type="component" value="Unassembled WGS sequence"/>
</dbReference>
<gene>
    <name evidence="1" type="ORF">SpAn4DRAFT_4938</name>
</gene>
<dbReference type="EMBL" id="CTRP01000006">
    <property type="protein sequence ID" value="CQR71876.1"/>
    <property type="molecule type" value="Genomic_DNA"/>
</dbReference>
<reference evidence="2" key="1">
    <citation type="submission" date="2015-03" db="EMBL/GenBank/DDBJ databases">
        <authorList>
            <person name="Nijsse Bart"/>
        </authorList>
    </citation>
    <scope>NUCLEOTIDE SEQUENCE [LARGE SCALE GENOMIC DNA]</scope>
</reference>
<dbReference type="RefSeq" id="WP_021166873.1">
    <property type="nucleotide sequence ID" value="NZ_CTRP01000006.1"/>
</dbReference>
<name>A0A0U1KX05_9FIRM</name>
<organism evidence="1 2">
    <name type="scientific">Sporomusa ovata</name>
    <dbReference type="NCBI Taxonomy" id="2378"/>
    <lineage>
        <taxon>Bacteria</taxon>
        <taxon>Bacillati</taxon>
        <taxon>Bacillota</taxon>
        <taxon>Negativicutes</taxon>
        <taxon>Selenomonadales</taxon>
        <taxon>Sporomusaceae</taxon>
        <taxon>Sporomusa</taxon>
    </lineage>
</organism>
<evidence type="ECO:0000313" key="2">
    <source>
        <dbReference type="Proteomes" id="UP000049855"/>
    </source>
</evidence>
<dbReference type="AlphaFoldDB" id="A0A0U1KX05"/>
<keyword evidence="2" id="KW-1185">Reference proteome</keyword>
<protein>
    <submittedName>
        <fullName evidence="1">Uncharacterized protein</fullName>
    </submittedName>
</protein>
<evidence type="ECO:0000313" key="1">
    <source>
        <dbReference type="EMBL" id="CQR71876.1"/>
    </source>
</evidence>
<sequence>MADSCKVYDESGDLITSEKRSASNEVIIIIRDGKVVSFNQKSHDTFVEGRYGDGI</sequence>
<accession>A0A0U1KX05</accession>
<proteinExistence type="predicted"/>